<evidence type="ECO:0000313" key="2">
    <source>
        <dbReference type="EMBL" id="MBL0391147.1"/>
    </source>
</evidence>
<proteinExistence type="predicted"/>
<sequence>MLADRRTPGPVRLLAGAGLLACGAAGAPVHAQNIEPRAYAPAPTGVNFLVLAYVGTRGGLSTDNSTPLKDPHLAVQGPILGYARTFGLLGQLAKFDAIVPSARLSGSATFQGQPVERQVSGLMDPLVRLSVNLVGSPALALEEFRSYRQDVIVGASLQVSLPLGQYDNTRLVNLSANRWAFHPEIGVSKAMDRWVLELATGAVLYTTNKDFFGGQHRHQDPILTARANAIYNFRSGPWLSVDTSYFTGGETTLDGRPENNLQRNWRVGTTFAYPVNPSVSVKLNASRGVSARTGNNFDLLGVALQYRWGGGL</sequence>
<gene>
    <name evidence="2" type="ORF">JJ685_08355</name>
</gene>
<keyword evidence="1" id="KW-0732">Signal</keyword>
<organism evidence="2 3">
    <name type="scientific">Ramlibacter monticola</name>
    <dbReference type="NCBI Taxonomy" id="1926872"/>
    <lineage>
        <taxon>Bacteria</taxon>
        <taxon>Pseudomonadati</taxon>
        <taxon>Pseudomonadota</taxon>
        <taxon>Betaproteobacteria</taxon>
        <taxon>Burkholderiales</taxon>
        <taxon>Comamonadaceae</taxon>
        <taxon>Ramlibacter</taxon>
    </lineage>
</organism>
<dbReference type="RefSeq" id="WP_201673801.1">
    <property type="nucleotide sequence ID" value="NZ_JAEQNE010000002.1"/>
</dbReference>
<comment type="caution">
    <text evidence="2">The sequence shown here is derived from an EMBL/GenBank/DDBJ whole genome shotgun (WGS) entry which is preliminary data.</text>
</comment>
<name>A0A936Z096_9BURK</name>
<feature type="chain" id="PRO_5037267239" evidence="1">
    <location>
        <begin position="32"/>
        <end position="312"/>
    </location>
</feature>
<feature type="signal peptide" evidence="1">
    <location>
        <begin position="1"/>
        <end position="31"/>
    </location>
</feature>
<accession>A0A936Z096</accession>
<dbReference type="EMBL" id="JAEQNE010000002">
    <property type="protein sequence ID" value="MBL0391147.1"/>
    <property type="molecule type" value="Genomic_DNA"/>
</dbReference>
<dbReference type="Pfam" id="PF13557">
    <property type="entry name" value="Phenol_MetA_deg"/>
    <property type="match status" value="1"/>
</dbReference>
<evidence type="ECO:0000313" key="3">
    <source>
        <dbReference type="Proteomes" id="UP000599109"/>
    </source>
</evidence>
<dbReference type="AlphaFoldDB" id="A0A936Z096"/>
<keyword evidence="3" id="KW-1185">Reference proteome</keyword>
<dbReference type="InterPro" id="IPR025737">
    <property type="entry name" value="FApF"/>
</dbReference>
<reference evidence="2 3" key="1">
    <citation type="journal article" date="2017" name="Int. J. Syst. Evol. Microbiol.">
        <title>Ramlibacter monticola sp. nov., isolated from forest soil.</title>
        <authorList>
            <person name="Chaudhary D.K."/>
            <person name="Kim J."/>
        </authorList>
    </citation>
    <scope>NUCLEOTIDE SEQUENCE [LARGE SCALE GENOMIC DNA]</scope>
    <source>
        <strain evidence="2 3">KACC 19175</strain>
    </source>
</reference>
<dbReference type="Proteomes" id="UP000599109">
    <property type="component" value="Unassembled WGS sequence"/>
</dbReference>
<evidence type="ECO:0000256" key="1">
    <source>
        <dbReference type="SAM" id="SignalP"/>
    </source>
</evidence>
<protein>
    <submittedName>
        <fullName evidence="2">Transporter</fullName>
    </submittedName>
</protein>